<dbReference type="NCBIfam" id="TIGR00254">
    <property type="entry name" value="GGDEF"/>
    <property type="match status" value="1"/>
</dbReference>
<reference evidence="4 5" key="1">
    <citation type="submission" date="2024-09" db="EMBL/GenBank/DDBJ databases">
        <authorList>
            <person name="Sun Q."/>
            <person name="Mori K."/>
        </authorList>
    </citation>
    <scope>NUCLEOTIDE SEQUENCE [LARGE SCALE GENOMIC DNA]</scope>
    <source>
        <strain evidence="4 5">TBRC 4938</strain>
    </source>
</reference>
<dbReference type="EMBL" id="JBHMAA010000020">
    <property type="protein sequence ID" value="MFB9950814.1"/>
    <property type="molecule type" value="Genomic_DNA"/>
</dbReference>
<keyword evidence="1" id="KW-0812">Transmembrane</keyword>
<keyword evidence="1" id="KW-1133">Transmembrane helix</keyword>
<evidence type="ECO:0000256" key="1">
    <source>
        <dbReference type="SAM" id="Phobius"/>
    </source>
</evidence>
<feature type="domain" description="GGDEF" evidence="3">
    <location>
        <begin position="118"/>
        <end position="249"/>
    </location>
</feature>
<dbReference type="InterPro" id="IPR000160">
    <property type="entry name" value="GGDEF_dom"/>
</dbReference>
<accession>A0ABV6AL55</accession>
<dbReference type="InterPro" id="IPR001633">
    <property type="entry name" value="EAL_dom"/>
</dbReference>
<feature type="domain" description="EAL" evidence="2">
    <location>
        <begin position="258"/>
        <end position="508"/>
    </location>
</feature>
<dbReference type="SMART" id="SM00267">
    <property type="entry name" value="GGDEF"/>
    <property type="match status" value="1"/>
</dbReference>
<dbReference type="PANTHER" id="PTHR44757">
    <property type="entry name" value="DIGUANYLATE CYCLASE DGCP"/>
    <property type="match status" value="1"/>
</dbReference>
<protein>
    <submittedName>
        <fullName evidence="4">Bifunctional diguanylate cyclase/phosphodiesterase</fullName>
    </submittedName>
</protein>
<keyword evidence="5" id="KW-1185">Reference proteome</keyword>
<dbReference type="InterPro" id="IPR043128">
    <property type="entry name" value="Rev_trsase/Diguanyl_cyclase"/>
</dbReference>
<feature type="transmembrane region" description="Helical" evidence="1">
    <location>
        <begin position="51"/>
        <end position="70"/>
    </location>
</feature>
<name>A0ABV6AL55_9HYPH</name>
<dbReference type="RefSeq" id="WP_377263509.1">
    <property type="nucleotide sequence ID" value="NZ_JBHMAA010000020.1"/>
</dbReference>
<dbReference type="PROSITE" id="PS50883">
    <property type="entry name" value="EAL"/>
    <property type="match status" value="1"/>
</dbReference>
<dbReference type="PANTHER" id="PTHR44757:SF2">
    <property type="entry name" value="BIOFILM ARCHITECTURE MAINTENANCE PROTEIN MBAA"/>
    <property type="match status" value="1"/>
</dbReference>
<dbReference type="CDD" id="cd01949">
    <property type="entry name" value="GGDEF"/>
    <property type="match status" value="1"/>
</dbReference>
<dbReference type="Pfam" id="PF00563">
    <property type="entry name" value="EAL"/>
    <property type="match status" value="1"/>
</dbReference>
<dbReference type="CDD" id="cd01948">
    <property type="entry name" value="EAL"/>
    <property type="match status" value="1"/>
</dbReference>
<dbReference type="Gene3D" id="3.20.20.450">
    <property type="entry name" value="EAL domain"/>
    <property type="match status" value="1"/>
</dbReference>
<dbReference type="InterPro" id="IPR029787">
    <property type="entry name" value="Nucleotide_cyclase"/>
</dbReference>
<evidence type="ECO:0000259" key="3">
    <source>
        <dbReference type="PROSITE" id="PS50887"/>
    </source>
</evidence>
<dbReference type="Gene3D" id="3.30.70.270">
    <property type="match status" value="1"/>
</dbReference>
<dbReference type="SUPFAM" id="SSF55073">
    <property type="entry name" value="Nucleotide cyclase"/>
    <property type="match status" value="1"/>
</dbReference>
<dbReference type="Proteomes" id="UP001589692">
    <property type="component" value="Unassembled WGS sequence"/>
</dbReference>
<dbReference type="InterPro" id="IPR052155">
    <property type="entry name" value="Biofilm_reg_signaling"/>
</dbReference>
<proteinExistence type="predicted"/>
<evidence type="ECO:0000313" key="4">
    <source>
        <dbReference type="EMBL" id="MFB9950814.1"/>
    </source>
</evidence>
<comment type="caution">
    <text evidence="4">The sequence shown here is derived from an EMBL/GenBank/DDBJ whole genome shotgun (WGS) entry which is preliminary data.</text>
</comment>
<dbReference type="SMART" id="SM00052">
    <property type="entry name" value="EAL"/>
    <property type="match status" value="1"/>
</dbReference>
<evidence type="ECO:0000313" key="5">
    <source>
        <dbReference type="Proteomes" id="UP001589692"/>
    </source>
</evidence>
<gene>
    <name evidence="4" type="ORF">ACFFP0_18340</name>
</gene>
<organism evidence="4 5">
    <name type="scientific">Rhizobium puerariae</name>
    <dbReference type="NCBI Taxonomy" id="1585791"/>
    <lineage>
        <taxon>Bacteria</taxon>
        <taxon>Pseudomonadati</taxon>
        <taxon>Pseudomonadota</taxon>
        <taxon>Alphaproteobacteria</taxon>
        <taxon>Hyphomicrobiales</taxon>
        <taxon>Rhizobiaceae</taxon>
        <taxon>Rhizobium/Agrobacterium group</taxon>
        <taxon>Rhizobium</taxon>
    </lineage>
</organism>
<sequence>MSFLRSKAGIQAILVAVLGLSLLFVFSSENASERLMDFLDAHEHRQFDEIYLMVTILGLFSFVYAVLRAWDLHREIARRDRAERQVGWIAEHDGLTELPNRRAFEERIKAFAAGNTKDNIGVFVIDLDDFKKVNDLIGHHAGDAVLVEATRRLKEIFPHEEIFRLGGDEFVVLTPLRQGVDMDALGERITHRLALPFEVDGITVEIGASAGYALYPEHGDCMEYVLRCADAALYAAKAQGRNNVFAYDRTLRERVLYRARIERELRAAIKDNLIVPHYQPIVRLRTGEVIGFEALARWKDASGQFVPPSEFIAIAEESGLIVELTEKLLRDACSTATGWPKSTTLSFNISPGQLQDRLLGLRITKILHESGLAPNRLEIEITETALIRDMEAAAKIIHDLHDAGIKVALDDFGTGYSSLAQLANFSFDKIKIDRSFVSSFNEQRKQRKIVRAIIGLGLGLDLQTTAEGIETAEQRAQLLGMGCTLGQGYLFGKAMSASETLQLLSDLETSPRSRVG</sequence>
<dbReference type="Pfam" id="PF00990">
    <property type="entry name" value="GGDEF"/>
    <property type="match status" value="1"/>
</dbReference>
<evidence type="ECO:0000259" key="2">
    <source>
        <dbReference type="PROSITE" id="PS50883"/>
    </source>
</evidence>
<dbReference type="PROSITE" id="PS50887">
    <property type="entry name" value="GGDEF"/>
    <property type="match status" value="1"/>
</dbReference>
<keyword evidence="1" id="KW-0472">Membrane</keyword>
<dbReference type="InterPro" id="IPR035919">
    <property type="entry name" value="EAL_sf"/>
</dbReference>
<dbReference type="SUPFAM" id="SSF141868">
    <property type="entry name" value="EAL domain-like"/>
    <property type="match status" value="1"/>
</dbReference>